<dbReference type="Pfam" id="PF12585">
    <property type="entry name" value="DUF3759"/>
    <property type="match status" value="1"/>
</dbReference>
<dbReference type="InterPro" id="IPR022234">
    <property type="entry name" value="DUF3759"/>
</dbReference>
<organism evidence="2 3">
    <name type="scientific">Apatococcus fuscideae</name>
    <dbReference type="NCBI Taxonomy" id="2026836"/>
    <lineage>
        <taxon>Eukaryota</taxon>
        <taxon>Viridiplantae</taxon>
        <taxon>Chlorophyta</taxon>
        <taxon>core chlorophytes</taxon>
        <taxon>Trebouxiophyceae</taxon>
        <taxon>Chlorellales</taxon>
        <taxon>Chlorellaceae</taxon>
        <taxon>Apatococcus</taxon>
    </lineage>
</organism>
<dbReference type="Proteomes" id="UP001485043">
    <property type="component" value="Unassembled WGS sequence"/>
</dbReference>
<feature type="region of interest" description="Disordered" evidence="1">
    <location>
        <begin position="91"/>
        <end position="111"/>
    </location>
</feature>
<comment type="caution">
    <text evidence="2">The sequence shown here is derived from an EMBL/GenBank/DDBJ whole genome shotgun (WGS) entry which is preliminary data.</text>
</comment>
<evidence type="ECO:0000313" key="2">
    <source>
        <dbReference type="EMBL" id="KAK9857592.1"/>
    </source>
</evidence>
<name>A0AAW1SV47_9CHLO</name>
<dbReference type="AlphaFoldDB" id="A0AAW1SV47"/>
<protein>
    <recommendedName>
        <fullName evidence="4">CipC-like antibiotic response protein</fullName>
    </recommendedName>
</protein>
<proteinExistence type="predicted"/>
<evidence type="ECO:0008006" key="4">
    <source>
        <dbReference type="Google" id="ProtNLM"/>
    </source>
</evidence>
<evidence type="ECO:0000256" key="1">
    <source>
        <dbReference type="SAM" id="MobiDB-lite"/>
    </source>
</evidence>
<gene>
    <name evidence="2" type="ORF">WJX84_004366</name>
</gene>
<evidence type="ECO:0000313" key="3">
    <source>
        <dbReference type="Proteomes" id="UP001485043"/>
    </source>
</evidence>
<keyword evidence="3" id="KW-1185">Reference proteome</keyword>
<dbReference type="PANTHER" id="PTHR37450">
    <property type="entry name" value="CIPC PROTEIN"/>
    <property type="match status" value="1"/>
</dbReference>
<dbReference type="PANTHER" id="PTHR37450:SF1">
    <property type="entry name" value="CIPC PROTEIN"/>
    <property type="match status" value="1"/>
</dbReference>
<dbReference type="EMBL" id="JALJOV010000963">
    <property type="protein sequence ID" value="KAK9857592.1"/>
    <property type="molecule type" value="Genomic_DNA"/>
</dbReference>
<accession>A0AAW1SV47</accession>
<sequence>MGLFHHHNEESQNAYESFYEGGQEEKHKAKFSHEAVSGAAAFFAMHEYEKKQKAEGKEVNHAFIKEMVAGIAAGEVDKLAETKGLDYLDREKSKKHAREQAEHMVDQKYGS</sequence>
<reference evidence="2 3" key="1">
    <citation type="journal article" date="2024" name="Nat. Commun.">
        <title>Phylogenomics reveals the evolutionary origins of lichenization in chlorophyte algae.</title>
        <authorList>
            <person name="Puginier C."/>
            <person name="Libourel C."/>
            <person name="Otte J."/>
            <person name="Skaloud P."/>
            <person name="Haon M."/>
            <person name="Grisel S."/>
            <person name="Petersen M."/>
            <person name="Berrin J.G."/>
            <person name="Delaux P.M."/>
            <person name="Dal Grande F."/>
            <person name="Keller J."/>
        </authorList>
    </citation>
    <scope>NUCLEOTIDE SEQUENCE [LARGE SCALE GENOMIC DNA]</scope>
    <source>
        <strain evidence="2 3">SAG 2523</strain>
    </source>
</reference>